<comment type="subcellular location">
    <subcellularLocation>
        <location evidence="1 8">Cell outer membrane</location>
        <topology evidence="1 8">Multi-pass membrane protein</topology>
    </subcellularLocation>
</comment>
<dbReference type="InterPro" id="IPR012910">
    <property type="entry name" value="Plug_dom"/>
</dbReference>
<dbReference type="RefSeq" id="WP_033081527.1">
    <property type="nucleotide sequence ID" value="NZ_JQEC01000014.1"/>
</dbReference>
<reference evidence="14 15" key="1">
    <citation type="submission" date="2014-08" db="EMBL/GenBank/DDBJ databases">
        <title>Genomic and Phenotypic Diversity of Colwellia psychrerythraea strains from Disparate Marine Basins.</title>
        <authorList>
            <person name="Techtmann S.M."/>
            <person name="Stelling S.C."/>
            <person name="Utturkar S.M."/>
            <person name="Alshibli N."/>
            <person name="Harris A."/>
            <person name="Brown S.D."/>
            <person name="Hazen T.C."/>
        </authorList>
    </citation>
    <scope>NUCLEOTIDE SEQUENCE [LARGE SCALE GENOMIC DNA]</scope>
    <source>
        <strain evidence="14 15">GAB14E</strain>
    </source>
</reference>
<dbReference type="PROSITE" id="PS52016">
    <property type="entry name" value="TONB_DEPENDENT_REC_3"/>
    <property type="match status" value="1"/>
</dbReference>
<feature type="signal peptide" evidence="11">
    <location>
        <begin position="1"/>
        <end position="29"/>
    </location>
</feature>
<evidence type="ECO:0000256" key="7">
    <source>
        <dbReference type="ARBA" id="ARBA00023237"/>
    </source>
</evidence>
<keyword evidence="3 8" id="KW-1134">Transmembrane beta strand</keyword>
<dbReference type="InterPro" id="IPR039426">
    <property type="entry name" value="TonB-dep_rcpt-like"/>
</dbReference>
<keyword evidence="14" id="KW-0675">Receptor</keyword>
<feature type="region of interest" description="Disordered" evidence="10">
    <location>
        <begin position="324"/>
        <end position="343"/>
    </location>
</feature>
<evidence type="ECO:0000256" key="3">
    <source>
        <dbReference type="ARBA" id="ARBA00022452"/>
    </source>
</evidence>
<dbReference type="Pfam" id="PF00593">
    <property type="entry name" value="TonB_dep_Rec_b-barrel"/>
    <property type="match status" value="1"/>
</dbReference>
<evidence type="ECO:0000256" key="5">
    <source>
        <dbReference type="ARBA" id="ARBA00023077"/>
    </source>
</evidence>
<dbReference type="InterPro" id="IPR036942">
    <property type="entry name" value="Beta-barrel_TonB_sf"/>
</dbReference>
<dbReference type="Proteomes" id="UP000029868">
    <property type="component" value="Unassembled WGS sequence"/>
</dbReference>
<dbReference type="InterPro" id="IPR037066">
    <property type="entry name" value="Plug_dom_sf"/>
</dbReference>
<evidence type="ECO:0000256" key="11">
    <source>
        <dbReference type="SAM" id="SignalP"/>
    </source>
</evidence>
<proteinExistence type="inferred from homology"/>
<dbReference type="PANTHER" id="PTHR47234">
    <property type="match status" value="1"/>
</dbReference>
<gene>
    <name evidence="14" type="ORF">GAB14E_1830</name>
</gene>
<dbReference type="EMBL" id="JQEC01000014">
    <property type="protein sequence ID" value="KGJ95918.1"/>
    <property type="molecule type" value="Genomic_DNA"/>
</dbReference>
<keyword evidence="11" id="KW-0732">Signal</keyword>
<evidence type="ECO:0000256" key="2">
    <source>
        <dbReference type="ARBA" id="ARBA00022448"/>
    </source>
</evidence>
<keyword evidence="4 8" id="KW-0812">Transmembrane</keyword>
<keyword evidence="2 8" id="KW-0813">Transport</keyword>
<evidence type="ECO:0000259" key="13">
    <source>
        <dbReference type="Pfam" id="PF07715"/>
    </source>
</evidence>
<sequence>MKDRSIFKSKLSHLSLCVLTALSSQVAFAAEKAEIKEEEVERISVVGSNIKRAADVSALPVTLMTASDIENSAAVSGDELLRSIPQMGSVNFGETTGSSNVNDARGDVGSFNLRGLGAGNTLVLLNGRRMVNHPGTQSKSGANKVPVNTVNSNTLPVSGLRSLEVLRDGAAAIYGSDAIAGVVNYALDSEYVGSKVSLRYGQSQGTPLNETTFSYLGGLELNDGRSNLVGSVTIYNRNGMMATERPYSASHDRRQYPGLPEEFVGDSQLDNRSSDTPWGEFSSSSYGTFHLQPESMGDCDAGGAGGASAALGLDGVCVVGESVSGSAGSKPGGDVKFDRGTTRPLSSDAQRVNFYTHFTHQVNDDVEFFAEGIYYQAELTNQSEQNHNGSKHRFNIAADAFYNPFDEQVTLKKYRPTDIGPRTVTVDDTSYRVLAGFKGYMGEWDWESAAFYSAAETNDASTRIDINAFEKAVNSTDESTAYNVFGGGDINNPNTIGNRPLVSTSITDQFLIQAHTDSTTSLASIDFKASNSEIFEMPAGDAGLALGVEYRYEDYTSDRSKYVDGSLPFTDYKGVVNESSLYGSSATTDASASRSVTSAFAELILPLIDSGDQYAEVQLAARYENFSDGGDALKPKVALFYKPTNWLSMRASYAGGFKVPGLQQSSEEASMPRRSSKYDPVLDDTYAVIDNRQGNSNLAPEDSVNTSFGVIFEPLENLTFTVDYWNIEQENLVFLAPYETVLAHDYVLRVDGGTGNPNVIRDEELVASQVNNRYINASSQELSGLDFGVVYDFETSIGDFEFNVNAAYLTKYETSVDTLSATVLEAQKDLVKYPNLEEVEVAGVGDLIKQDGNPEWRAKSSLNWRLNGWGAGVSLNYVSEFIDTSTNATIDDEKVFLPIDSFTTVDVYGSYKVSNDTLLDGSYIRVGIRNIGDEEPPVADNYWHGYSGDYHSNRGRYMYMNLSKTF</sequence>
<evidence type="ECO:0000256" key="4">
    <source>
        <dbReference type="ARBA" id="ARBA00022692"/>
    </source>
</evidence>
<evidence type="ECO:0000256" key="9">
    <source>
        <dbReference type="RuleBase" id="RU003357"/>
    </source>
</evidence>
<keyword evidence="5 9" id="KW-0798">TonB box</keyword>
<dbReference type="PATRIC" id="fig|28229.3.peg.1436"/>
<dbReference type="PANTHER" id="PTHR47234:SF2">
    <property type="entry name" value="TONB-DEPENDENT RECEPTOR"/>
    <property type="match status" value="1"/>
</dbReference>
<evidence type="ECO:0000313" key="14">
    <source>
        <dbReference type="EMBL" id="KGJ95918.1"/>
    </source>
</evidence>
<organism evidence="14 15">
    <name type="scientific">Colwellia psychrerythraea</name>
    <name type="common">Vibrio psychroerythus</name>
    <dbReference type="NCBI Taxonomy" id="28229"/>
    <lineage>
        <taxon>Bacteria</taxon>
        <taxon>Pseudomonadati</taxon>
        <taxon>Pseudomonadota</taxon>
        <taxon>Gammaproteobacteria</taxon>
        <taxon>Alteromonadales</taxon>
        <taxon>Colwelliaceae</taxon>
        <taxon>Colwellia</taxon>
    </lineage>
</organism>
<accession>A0A099L209</accession>
<dbReference type="SUPFAM" id="SSF56935">
    <property type="entry name" value="Porins"/>
    <property type="match status" value="1"/>
</dbReference>
<dbReference type="GO" id="GO:0009279">
    <property type="term" value="C:cell outer membrane"/>
    <property type="evidence" value="ECO:0007669"/>
    <property type="project" value="UniProtKB-SubCell"/>
</dbReference>
<dbReference type="InterPro" id="IPR000531">
    <property type="entry name" value="Beta-barrel_TonB"/>
</dbReference>
<comment type="caution">
    <text evidence="14">The sequence shown here is derived from an EMBL/GenBank/DDBJ whole genome shotgun (WGS) entry which is preliminary data.</text>
</comment>
<dbReference type="AlphaFoldDB" id="A0A099L209"/>
<keyword evidence="6 8" id="KW-0472">Membrane</keyword>
<name>A0A099L209_COLPS</name>
<dbReference type="Gene3D" id="2.170.130.10">
    <property type="entry name" value="TonB-dependent receptor, plug domain"/>
    <property type="match status" value="1"/>
</dbReference>
<evidence type="ECO:0000256" key="1">
    <source>
        <dbReference type="ARBA" id="ARBA00004571"/>
    </source>
</evidence>
<feature type="domain" description="TonB-dependent receptor-like beta-barrel" evidence="12">
    <location>
        <begin position="423"/>
        <end position="931"/>
    </location>
</feature>
<comment type="similarity">
    <text evidence="8 9">Belongs to the TonB-dependent receptor family.</text>
</comment>
<evidence type="ECO:0000256" key="6">
    <source>
        <dbReference type="ARBA" id="ARBA00023136"/>
    </source>
</evidence>
<evidence type="ECO:0000259" key="12">
    <source>
        <dbReference type="Pfam" id="PF00593"/>
    </source>
</evidence>
<dbReference type="Pfam" id="PF07715">
    <property type="entry name" value="Plug"/>
    <property type="match status" value="1"/>
</dbReference>
<evidence type="ECO:0000313" key="15">
    <source>
        <dbReference type="Proteomes" id="UP000029868"/>
    </source>
</evidence>
<protein>
    <submittedName>
        <fullName evidence="14">TonB-dependent receptor plug</fullName>
    </submittedName>
</protein>
<keyword evidence="7 8" id="KW-0998">Cell outer membrane</keyword>
<feature type="domain" description="TonB-dependent receptor plug" evidence="13">
    <location>
        <begin position="59"/>
        <end position="182"/>
    </location>
</feature>
<dbReference type="OrthoDB" id="176248at2"/>
<dbReference type="Gene3D" id="2.40.170.20">
    <property type="entry name" value="TonB-dependent receptor, beta-barrel domain"/>
    <property type="match status" value="1"/>
</dbReference>
<evidence type="ECO:0000256" key="10">
    <source>
        <dbReference type="SAM" id="MobiDB-lite"/>
    </source>
</evidence>
<evidence type="ECO:0000256" key="8">
    <source>
        <dbReference type="PROSITE-ProRule" id="PRU01360"/>
    </source>
</evidence>
<feature type="chain" id="PRO_5001949521" evidence="11">
    <location>
        <begin position="30"/>
        <end position="966"/>
    </location>
</feature>